<evidence type="ECO:0000313" key="7">
    <source>
        <dbReference type="EMBL" id="KAF4377083.1"/>
    </source>
</evidence>
<dbReference type="Proteomes" id="UP000525078">
    <property type="component" value="Unassembled WGS sequence"/>
</dbReference>
<dbReference type="Pfam" id="PF03638">
    <property type="entry name" value="TCR"/>
    <property type="match status" value="1"/>
</dbReference>
<comment type="similarity">
    <text evidence="2">Belongs to the lin-54 family.</text>
</comment>
<dbReference type="AlphaFoldDB" id="A0A7J6E6L2"/>
<dbReference type="PANTHER" id="PTHR12446">
    <property type="entry name" value="TESMIN/TSO1-RELATED"/>
    <property type="match status" value="1"/>
</dbReference>
<evidence type="ECO:0000256" key="1">
    <source>
        <dbReference type="ARBA" id="ARBA00004123"/>
    </source>
</evidence>
<organism evidence="6 8">
    <name type="scientific">Cannabis sativa</name>
    <name type="common">Hemp</name>
    <name type="synonym">Marijuana</name>
    <dbReference type="NCBI Taxonomy" id="3483"/>
    <lineage>
        <taxon>Eukaryota</taxon>
        <taxon>Viridiplantae</taxon>
        <taxon>Streptophyta</taxon>
        <taxon>Embryophyta</taxon>
        <taxon>Tracheophyta</taxon>
        <taxon>Spermatophyta</taxon>
        <taxon>Magnoliopsida</taxon>
        <taxon>eudicotyledons</taxon>
        <taxon>Gunneridae</taxon>
        <taxon>Pentapetalae</taxon>
        <taxon>rosids</taxon>
        <taxon>fabids</taxon>
        <taxon>Rosales</taxon>
        <taxon>Cannabaceae</taxon>
        <taxon>Cannabis</taxon>
    </lineage>
</organism>
<dbReference type="SMART" id="SM01114">
    <property type="entry name" value="CXC"/>
    <property type="match status" value="1"/>
</dbReference>
<sequence>MDFRDKRIILRHELLQALSLTGSSNSRQEQPIDVGIPANTIRQISLYRILDHPNVARLEYLGNDPGDHFVNLDNVGVDLSKFQKDHPIRARHPKLIKSVMYQLLSGIASYHFVNDGEHVNFVLITDLDLPFYEAPEFFLDSNESFNAVDTLLGTLTEKLKKYQKLSPKFTYADKIYTFSTAHPPTSSALPSTSSSAPSSSSPQKRINKREPPTYCNCAIAGCLKMYCPCFAQDKMCVDACICDNCKNNMEHFDDMKKARDKAEHLEVTAAVESSGAGASPVVDSSATGATTAVESSATGASSVEKSSATDASAHDN</sequence>
<feature type="compositionally biased region" description="Low complexity" evidence="4">
    <location>
        <begin position="183"/>
        <end position="202"/>
    </location>
</feature>
<comment type="subcellular location">
    <subcellularLocation>
        <location evidence="1">Nucleus</location>
    </subcellularLocation>
</comment>
<dbReference type="PROSITE" id="PS51634">
    <property type="entry name" value="CRC"/>
    <property type="match status" value="1"/>
</dbReference>
<reference evidence="8 9" key="1">
    <citation type="journal article" date="2020" name="bioRxiv">
        <title>Sequence and annotation of 42 cannabis genomes reveals extensive copy number variation in cannabinoid synthesis and pathogen resistance genes.</title>
        <authorList>
            <person name="Mckernan K.J."/>
            <person name="Helbert Y."/>
            <person name="Kane L.T."/>
            <person name="Ebling H."/>
            <person name="Zhang L."/>
            <person name="Liu B."/>
            <person name="Eaton Z."/>
            <person name="Mclaughlin S."/>
            <person name="Kingan S."/>
            <person name="Baybayan P."/>
            <person name="Concepcion G."/>
            <person name="Jordan M."/>
            <person name="Riva A."/>
            <person name="Barbazuk W."/>
            <person name="Harkins T."/>
        </authorList>
    </citation>
    <scope>NUCLEOTIDE SEQUENCE [LARGE SCALE GENOMIC DNA]</scope>
    <source>
        <strain evidence="8 9">cv. Jamaican Lion 4</strain>
        <strain evidence="7">Father</strain>
        <strain evidence="6">Mother</strain>
        <tissue evidence="6">Leaf</tissue>
    </source>
</reference>
<comment type="caution">
    <text evidence="6">The sequence shown here is derived from an EMBL/GenBank/DDBJ whole genome shotgun (WGS) entry which is preliminary data.</text>
</comment>
<dbReference type="Proteomes" id="UP000583929">
    <property type="component" value="Unassembled WGS sequence"/>
</dbReference>
<evidence type="ECO:0000313" key="8">
    <source>
        <dbReference type="Proteomes" id="UP000525078"/>
    </source>
</evidence>
<gene>
    <name evidence="6" type="ORF">F8388_011159</name>
    <name evidence="7" type="ORF">G4B88_023869</name>
</gene>
<dbReference type="EMBL" id="JAATIQ010000148">
    <property type="protein sequence ID" value="KAF4377083.1"/>
    <property type="molecule type" value="Genomic_DNA"/>
</dbReference>
<feature type="region of interest" description="Disordered" evidence="4">
    <location>
        <begin position="183"/>
        <end position="209"/>
    </location>
</feature>
<dbReference type="EMBL" id="JAATIP010000286">
    <property type="protein sequence ID" value="KAF4353991.1"/>
    <property type="molecule type" value="Genomic_DNA"/>
</dbReference>
<dbReference type="GO" id="GO:0006355">
    <property type="term" value="P:regulation of DNA-templated transcription"/>
    <property type="evidence" value="ECO:0007669"/>
    <property type="project" value="TreeGrafter"/>
</dbReference>
<dbReference type="InterPro" id="IPR028307">
    <property type="entry name" value="Lin-54_fam"/>
</dbReference>
<keyword evidence="3" id="KW-0539">Nucleus</keyword>
<dbReference type="PANTHER" id="PTHR12446:SF34">
    <property type="entry name" value="PROTEIN LIN-54 HOMOLOG"/>
    <property type="match status" value="1"/>
</dbReference>
<evidence type="ECO:0000256" key="2">
    <source>
        <dbReference type="ARBA" id="ARBA00007267"/>
    </source>
</evidence>
<name>A0A7J6E6L2_CANSA</name>
<feature type="region of interest" description="Disordered" evidence="4">
    <location>
        <begin position="270"/>
        <end position="316"/>
    </location>
</feature>
<accession>A0A7J6E6L2</accession>
<dbReference type="InterPro" id="IPR011009">
    <property type="entry name" value="Kinase-like_dom_sf"/>
</dbReference>
<proteinExistence type="inferred from homology"/>
<feature type="domain" description="CRC" evidence="5">
    <location>
        <begin position="211"/>
        <end position="316"/>
    </location>
</feature>
<keyword evidence="9" id="KW-1185">Reference proteome</keyword>
<evidence type="ECO:0000256" key="4">
    <source>
        <dbReference type="SAM" id="MobiDB-lite"/>
    </source>
</evidence>
<dbReference type="GO" id="GO:0005634">
    <property type="term" value="C:nucleus"/>
    <property type="evidence" value="ECO:0007669"/>
    <property type="project" value="UniProtKB-SubCell"/>
</dbReference>
<feature type="compositionally biased region" description="Polar residues" evidence="4">
    <location>
        <begin position="282"/>
        <end position="310"/>
    </location>
</feature>
<dbReference type="SUPFAM" id="SSF56112">
    <property type="entry name" value="Protein kinase-like (PK-like)"/>
    <property type="match status" value="1"/>
</dbReference>
<evidence type="ECO:0000259" key="5">
    <source>
        <dbReference type="PROSITE" id="PS51634"/>
    </source>
</evidence>
<evidence type="ECO:0000313" key="6">
    <source>
        <dbReference type="EMBL" id="KAF4353991.1"/>
    </source>
</evidence>
<evidence type="ECO:0000313" key="9">
    <source>
        <dbReference type="Proteomes" id="UP000583929"/>
    </source>
</evidence>
<dbReference type="InterPro" id="IPR033467">
    <property type="entry name" value="Tesmin/TSO1-like_CXC"/>
</dbReference>
<protein>
    <recommendedName>
        <fullName evidence="5">CRC domain-containing protein</fullName>
    </recommendedName>
</protein>
<dbReference type="InterPro" id="IPR005172">
    <property type="entry name" value="CRC"/>
</dbReference>
<evidence type="ECO:0000256" key="3">
    <source>
        <dbReference type="ARBA" id="ARBA00023242"/>
    </source>
</evidence>